<proteinExistence type="predicted"/>
<sequence>MSWYLTIRSDFQYSQATPTASLVEFLAAIPELRQTGPTAFESVLAKSLSDNQRQELAVRALAGTVPVTELATQIQVSVVAQTVRANSVVENLNSRLRSYFALRRSVGPDDLERLPFFLIYRVLARSEQPERAGRVPPSC</sequence>
<dbReference type="Proteomes" id="UP000214646">
    <property type="component" value="Unassembled WGS sequence"/>
</dbReference>
<accession>A0A225DP04</accession>
<dbReference type="EMBL" id="NIDE01000014">
    <property type="protein sequence ID" value="OWK38085.1"/>
    <property type="molecule type" value="Genomic_DNA"/>
</dbReference>
<evidence type="ECO:0000313" key="1">
    <source>
        <dbReference type="EMBL" id="OWK38085.1"/>
    </source>
</evidence>
<reference evidence="2" key="1">
    <citation type="submission" date="2017-06" db="EMBL/GenBank/DDBJ databases">
        <title>Genome analysis of Fimbriiglobus ruber SP5, the first member of the order Planctomycetales with confirmed chitinolytic capability.</title>
        <authorList>
            <person name="Ravin N.V."/>
            <person name="Rakitin A.L."/>
            <person name="Ivanova A.A."/>
            <person name="Beletsky A.V."/>
            <person name="Kulichevskaya I.S."/>
            <person name="Mardanov A.V."/>
            <person name="Dedysh S.N."/>
        </authorList>
    </citation>
    <scope>NUCLEOTIDE SEQUENCE [LARGE SCALE GENOMIC DNA]</scope>
    <source>
        <strain evidence="2">SP5</strain>
    </source>
</reference>
<evidence type="ECO:0000313" key="2">
    <source>
        <dbReference type="Proteomes" id="UP000214646"/>
    </source>
</evidence>
<name>A0A225DP04_9BACT</name>
<dbReference type="RefSeq" id="WP_088257908.1">
    <property type="nucleotide sequence ID" value="NZ_NIDE01000014.1"/>
</dbReference>
<comment type="caution">
    <text evidence="1">The sequence shown here is derived from an EMBL/GenBank/DDBJ whole genome shotgun (WGS) entry which is preliminary data.</text>
</comment>
<keyword evidence="2" id="KW-1185">Reference proteome</keyword>
<gene>
    <name evidence="1" type="ORF">FRUB_07205</name>
</gene>
<organism evidence="1 2">
    <name type="scientific">Fimbriiglobus ruber</name>
    <dbReference type="NCBI Taxonomy" id="1908690"/>
    <lineage>
        <taxon>Bacteria</taxon>
        <taxon>Pseudomonadati</taxon>
        <taxon>Planctomycetota</taxon>
        <taxon>Planctomycetia</taxon>
        <taxon>Gemmatales</taxon>
        <taxon>Gemmataceae</taxon>
        <taxon>Fimbriiglobus</taxon>
    </lineage>
</organism>
<protein>
    <submittedName>
        <fullName evidence="1">Uncharacterized protein</fullName>
    </submittedName>
</protein>
<dbReference type="AlphaFoldDB" id="A0A225DP04"/>